<reference evidence="1" key="1">
    <citation type="submission" date="2021-02" db="EMBL/GenBank/DDBJ databases">
        <authorList>
            <person name="Dougan E. K."/>
            <person name="Rhodes N."/>
            <person name="Thang M."/>
            <person name="Chan C."/>
        </authorList>
    </citation>
    <scope>NUCLEOTIDE SEQUENCE</scope>
</reference>
<keyword evidence="2" id="KW-1185">Reference proteome</keyword>
<dbReference type="Proteomes" id="UP000604046">
    <property type="component" value="Unassembled WGS sequence"/>
</dbReference>
<evidence type="ECO:0000313" key="1">
    <source>
        <dbReference type="EMBL" id="CAE7519500.1"/>
    </source>
</evidence>
<comment type="caution">
    <text evidence="1">The sequence shown here is derived from an EMBL/GenBank/DDBJ whole genome shotgun (WGS) entry which is preliminary data.</text>
</comment>
<gene>
    <name evidence="1" type="ORF">SNAT2548_LOCUS29074</name>
</gene>
<name>A0A812TBJ1_9DINO</name>
<dbReference type="AlphaFoldDB" id="A0A812TBJ1"/>
<accession>A0A812TBJ1</accession>
<organism evidence="1 2">
    <name type="scientific">Symbiodinium natans</name>
    <dbReference type="NCBI Taxonomy" id="878477"/>
    <lineage>
        <taxon>Eukaryota</taxon>
        <taxon>Sar</taxon>
        <taxon>Alveolata</taxon>
        <taxon>Dinophyceae</taxon>
        <taxon>Suessiales</taxon>
        <taxon>Symbiodiniaceae</taxon>
        <taxon>Symbiodinium</taxon>
    </lineage>
</organism>
<dbReference type="EMBL" id="CAJNDS010002543">
    <property type="protein sequence ID" value="CAE7519500.1"/>
    <property type="molecule type" value="Genomic_DNA"/>
</dbReference>
<evidence type="ECO:0000313" key="2">
    <source>
        <dbReference type="Proteomes" id="UP000604046"/>
    </source>
</evidence>
<sequence>MPPDVPVHWNTNMVSRHAWDLLDLPGVKLLGEAPEELRSSDATDSGLLTDLDARARSFC</sequence>
<protein>
    <submittedName>
        <fullName evidence="1">Uncharacterized protein</fullName>
    </submittedName>
</protein>
<proteinExistence type="predicted"/>